<evidence type="ECO:0000313" key="3">
    <source>
        <dbReference type="Proteomes" id="UP000800097"/>
    </source>
</evidence>
<reference evidence="2" key="1">
    <citation type="journal article" date="2020" name="Stud. Mycol.">
        <title>101 Dothideomycetes genomes: a test case for predicting lifestyles and emergence of pathogens.</title>
        <authorList>
            <person name="Haridas S."/>
            <person name="Albert R."/>
            <person name="Binder M."/>
            <person name="Bloem J."/>
            <person name="Labutti K."/>
            <person name="Salamov A."/>
            <person name="Andreopoulos B."/>
            <person name="Baker S."/>
            <person name="Barry K."/>
            <person name="Bills G."/>
            <person name="Bluhm B."/>
            <person name="Cannon C."/>
            <person name="Castanera R."/>
            <person name="Culley D."/>
            <person name="Daum C."/>
            <person name="Ezra D."/>
            <person name="Gonzalez J."/>
            <person name="Henrissat B."/>
            <person name="Kuo A."/>
            <person name="Liang C."/>
            <person name="Lipzen A."/>
            <person name="Lutzoni F."/>
            <person name="Magnuson J."/>
            <person name="Mondo S."/>
            <person name="Nolan M."/>
            <person name="Ohm R."/>
            <person name="Pangilinan J."/>
            <person name="Park H.-J."/>
            <person name="Ramirez L."/>
            <person name="Alfaro M."/>
            <person name="Sun H."/>
            <person name="Tritt A."/>
            <person name="Yoshinaga Y."/>
            <person name="Zwiers L.-H."/>
            <person name="Turgeon B."/>
            <person name="Goodwin S."/>
            <person name="Spatafora J."/>
            <person name="Crous P."/>
            <person name="Grigoriev I."/>
        </authorList>
    </citation>
    <scope>NUCLEOTIDE SEQUENCE</scope>
    <source>
        <strain evidence="2">CBS 379.55</strain>
    </source>
</reference>
<dbReference type="RefSeq" id="XP_033656848.1">
    <property type="nucleotide sequence ID" value="XM_033796754.1"/>
</dbReference>
<name>A0A6A6JW78_WESOR</name>
<proteinExistence type="predicted"/>
<sequence length="349" mass="38807">MSTSWLQRKRKAELLELAQQAKLPDAERYLKDDLVEALQNHLEANETLYGKQSAFSEFYARHVSPIKRERLSSAEVPVVKTRRRQTLKRADSDEPAAEQSLIARSTPKAVSHLASRTPRTVSQIAAHTPQIDLPASPAQITELADQSFQAAKTKASELWERTRIEEAIEIVRENASSVVFIQLAVLAIEALGMEWNTLNTTPVATPAIAALNVPSKTIDVPDLSLLLTTQFWGPATLWSLTSWVLPLLFSYFFNLTLRSNTRQKSPNKEYRVDPLSFNIARALLAYNAYGLPVVGPQPGSIQATKPGWGPFSEATVHTVRDNVPGRYYGLQIGSIIGILYSLYDAALRK</sequence>
<dbReference type="GeneID" id="54549929"/>
<keyword evidence="1" id="KW-1133">Transmembrane helix</keyword>
<dbReference type="EMBL" id="ML986486">
    <property type="protein sequence ID" value="KAF2279309.1"/>
    <property type="molecule type" value="Genomic_DNA"/>
</dbReference>
<organism evidence="2 3">
    <name type="scientific">Westerdykella ornata</name>
    <dbReference type="NCBI Taxonomy" id="318751"/>
    <lineage>
        <taxon>Eukaryota</taxon>
        <taxon>Fungi</taxon>
        <taxon>Dikarya</taxon>
        <taxon>Ascomycota</taxon>
        <taxon>Pezizomycotina</taxon>
        <taxon>Dothideomycetes</taxon>
        <taxon>Pleosporomycetidae</taxon>
        <taxon>Pleosporales</taxon>
        <taxon>Sporormiaceae</taxon>
        <taxon>Westerdykella</taxon>
    </lineage>
</organism>
<dbReference type="OrthoDB" id="4034134at2759"/>
<dbReference type="InterPro" id="IPR038872">
    <property type="entry name" value="Put_GTT3"/>
</dbReference>
<keyword evidence="1" id="KW-0472">Membrane</keyword>
<evidence type="ECO:0000313" key="2">
    <source>
        <dbReference type="EMBL" id="KAF2279309.1"/>
    </source>
</evidence>
<dbReference type="GO" id="GO:0016020">
    <property type="term" value="C:membrane"/>
    <property type="evidence" value="ECO:0007669"/>
    <property type="project" value="TreeGrafter"/>
</dbReference>
<dbReference type="PANTHER" id="PTHR41807:SF1">
    <property type="entry name" value="GLUTATHIONE TRANSFERASE 3"/>
    <property type="match status" value="1"/>
</dbReference>
<feature type="transmembrane region" description="Helical" evidence="1">
    <location>
        <begin position="231"/>
        <end position="253"/>
    </location>
</feature>
<gene>
    <name evidence="2" type="ORF">EI97DRAFT_412221</name>
</gene>
<keyword evidence="1" id="KW-0812">Transmembrane</keyword>
<keyword evidence="3" id="KW-1185">Reference proteome</keyword>
<accession>A0A6A6JW78</accession>
<evidence type="ECO:0000256" key="1">
    <source>
        <dbReference type="SAM" id="Phobius"/>
    </source>
</evidence>
<protein>
    <submittedName>
        <fullName evidence="2">Uncharacterized protein</fullName>
    </submittedName>
</protein>
<dbReference type="PANTHER" id="PTHR41807">
    <property type="entry name" value="GLUTATHIONE TRANSFERASE 3"/>
    <property type="match status" value="1"/>
</dbReference>
<dbReference type="AlphaFoldDB" id="A0A6A6JW78"/>
<dbReference type="Proteomes" id="UP000800097">
    <property type="component" value="Unassembled WGS sequence"/>
</dbReference>